<evidence type="ECO:0000313" key="6">
    <source>
        <dbReference type="Proteomes" id="UP000053593"/>
    </source>
</evidence>
<evidence type="ECO:0000256" key="1">
    <source>
        <dbReference type="ARBA" id="ARBA00022737"/>
    </source>
</evidence>
<keyword evidence="6" id="KW-1185">Reference proteome</keyword>
<dbReference type="EMBL" id="KN834801">
    <property type="protein sequence ID" value="KIK56042.1"/>
    <property type="molecule type" value="Genomic_DNA"/>
</dbReference>
<sequence length="672" mass="76137">MFTETIRSAMSAHMFREAHNFTITGGQFTVISSDESTKIHNWLKAPNCSANHVAAADKKTPGTGQWILDHPEYQKWKSHPSILWIQGKAGSGKTVLSTTILKDLRSNMDTDAIWYHYFDIRNNTGKKSNYRGFLLSLVLQLGLDHKGINLALLKLYKKLKGYEDPQTEELQEVIKTIIIQRNGGYLLVDAMDECTEGTEKVMDWLCQFASKLWIVVTSRHSADSKIEQSALKIMLDNEKSHTQVDMETYIKSKILSAEYNFDLNETYWEYVVEMLKKGSTGQFRWAECQLKEVKECNDVNTVEKVLENLPKDLEEIYLKAVQKAKEGRHSQDAHHLLLWLLYAYEPLNQNQVEEILKINVKEQIIKNKGMRTRLHTILDSSLIVIGGNKVVQFAHASVKEFLFHYHTLTQVKNMFEMNEMLANDMIAQACIIYILHVANRGENNDVQKEFILWKYACRYWPVHARSAGGKQKDGPLESLTQDILTDLGKGFLMWRKEYESKKWHFERENISTALYYAAKNRLIKRVKDIIMEKRRAISENNKSILEVQIYINLQCGAVGNALQAAVWQDSPQRYPQVQQNKNTAGVNLQDITAAVVKVLIENGANVNAQGGEYGNALQGAAQSGNEGVVKLLLENGADVSVQGGQYGNALQGAAQSGNEAVVKLLLENGADM</sequence>
<dbReference type="SUPFAM" id="SSF52540">
    <property type="entry name" value="P-loop containing nucleoside triphosphate hydrolases"/>
    <property type="match status" value="1"/>
</dbReference>
<feature type="repeat" description="ANK" evidence="2">
    <location>
        <begin position="645"/>
        <end position="672"/>
    </location>
</feature>
<dbReference type="HOGENOM" id="CLU_000288_34_23_1"/>
<dbReference type="Pfam" id="PF24883">
    <property type="entry name" value="NPHP3_N"/>
    <property type="match status" value="1"/>
</dbReference>
<dbReference type="OrthoDB" id="194358at2759"/>
<dbReference type="Gene3D" id="1.25.40.20">
    <property type="entry name" value="Ankyrin repeat-containing domain"/>
    <property type="match status" value="1"/>
</dbReference>
<dbReference type="Gene3D" id="3.40.50.300">
    <property type="entry name" value="P-loop containing nucleotide triphosphate hydrolases"/>
    <property type="match status" value="1"/>
</dbReference>
<dbReference type="InterPro" id="IPR002110">
    <property type="entry name" value="Ankyrin_rpt"/>
</dbReference>
<protein>
    <recommendedName>
        <fullName evidence="7">NACHT domain-containing protein</fullName>
    </recommendedName>
</protein>
<feature type="repeat" description="ANK" evidence="2">
    <location>
        <begin position="612"/>
        <end position="644"/>
    </location>
</feature>
<dbReference type="PANTHER" id="PTHR10039:SF16">
    <property type="entry name" value="GPI INOSITOL-DEACYLASE"/>
    <property type="match status" value="1"/>
</dbReference>
<organism evidence="5 6">
    <name type="scientific">Collybiopsis luxurians FD-317 M1</name>
    <dbReference type="NCBI Taxonomy" id="944289"/>
    <lineage>
        <taxon>Eukaryota</taxon>
        <taxon>Fungi</taxon>
        <taxon>Dikarya</taxon>
        <taxon>Basidiomycota</taxon>
        <taxon>Agaricomycotina</taxon>
        <taxon>Agaricomycetes</taxon>
        <taxon>Agaricomycetidae</taxon>
        <taxon>Agaricales</taxon>
        <taxon>Marasmiineae</taxon>
        <taxon>Omphalotaceae</taxon>
        <taxon>Collybiopsis</taxon>
        <taxon>Collybiopsis luxurians</taxon>
    </lineage>
</organism>
<accession>A0A0D0CDD1</accession>
<dbReference type="InterPro" id="IPR036770">
    <property type="entry name" value="Ankyrin_rpt-contain_sf"/>
</dbReference>
<gene>
    <name evidence="5" type="ORF">GYMLUDRAFT_829797</name>
</gene>
<keyword evidence="1" id="KW-0677">Repeat</keyword>
<dbReference type="Pfam" id="PF22939">
    <property type="entry name" value="WHD_GPIID"/>
    <property type="match status" value="1"/>
</dbReference>
<dbReference type="AlphaFoldDB" id="A0A0D0CDD1"/>
<evidence type="ECO:0000259" key="4">
    <source>
        <dbReference type="Pfam" id="PF24883"/>
    </source>
</evidence>
<dbReference type="PANTHER" id="PTHR10039">
    <property type="entry name" value="AMELOGENIN"/>
    <property type="match status" value="1"/>
</dbReference>
<evidence type="ECO:0000256" key="2">
    <source>
        <dbReference type="PROSITE-ProRule" id="PRU00023"/>
    </source>
</evidence>
<proteinExistence type="predicted"/>
<dbReference type="Proteomes" id="UP000053593">
    <property type="component" value="Unassembled WGS sequence"/>
</dbReference>
<dbReference type="InterPro" id="IPR054471">
    <property type="entry name" value="GPIID_WHD"/>
</dbReference>
<dbReference type="Pfam" id="PF12796">
    <property type="entry name" value="Ank_2"/>
    <property type="match status" value="1"/>
</dbReference>
<dbReference type="InterPro" id="IPR027417">
    <property type="entry name" value="P-loop_NTPase"/>
</dbReference>
<dbReference type="PROSITE" id="PS50088">
    <property type="entry name" value="ANK_REPEAT"/>
    <property type="match status" value="2"/>
</dbReference>
<dbReference type="InterPro" id="IPR056884">
    <property type="entry name" value="NPHP3-like_N"/>
</dbReference>
<dbReference type="PROSITE" id="PS50297">
    <property type="entry name" value="ANK_REP_REGION"/>
    <property type="match status" value="2"/>
</dbReference>
<evidence type="ECO:0008006" key="7">
    <source>
        <dbReference type="Google" id="ProtNLM"/>
    </source>
</evidence>
<dbReference type="SUPFAM" id="SSF48403">
    <property type="entry name" value="Ankyrin repeat"/>
    <property type="match status" value="1"/>
</dbReference>
<feature type="domain" description="GPI inositol-deacylase winged helix" evidence="3">
    <location>
        <begin position="328"/>
        <end position="403"/>
    </location>
</feature>
<name>A0A0D0CDD1_9AGAR</name>
<evidence type="ECO:0000259" key="3">
    <source>
        <dbReference type="Pfam" id="PF22939"/>
    </source>
</evidence>
<dbReference type="SMART" id="SM00248">
    <property type="entry name" value="ANK"/>
    <property type="match status" value="4"/>
</dbReference>
<keyword evidence="2" id="KW-0040">ANK repeat</keyword>
<evidence type="ECO:0000313" key="5">
    <source>
        <dbReference type="EMBL" id="KIK56042.1"/>
    </source>
</evidence>
<feature type="domain" description="Nephrocystin 3-like N-terminal" evidence="4">
    <location>
        <begin position="62"/>
        <end position="219"/>
    </location>
</feature>
<reference evidence="5 6" key="1">
    <citation type="submission" date="2014-04" db="EMBL/GenBank/DDBJ databases">
        <title>Evolutionary Origins and Diversification of the Mycorrhizal Mutualists.</title>
        <authorList>
            <consortium name="DOE Joint Genome Institute"/>
            <consortium name="Mycorrhizal Genomics Consortium"/>
            <person name="Kohler A."/>
            <person name="Kuo A."/>
            <person name="Nagy L.G."/>
            <person name="Floudas D."/>
            <person name="Copeland A."/>
            <person name="Barry K.W."/>
            <person name="Cichocki N."/>
            <person name="Veneault-Fourrey C."/>
            <person name="LaButti K."/>
            <person name="Lindquist E.A."/>
            <person name="Lipzen A."/>
            <person name="Lundell T."/>
            <person name="Morin E."/>
            <person name="Murat C."/>
            <person name="Riley R."/>
            <person name="Ohm R."/>
            <person name="Sun H."/>
            <person name="Tunlid A."/>
            <person name="Henrissat B."/>
            <person name="Grigoriev I.V."/>
            <person name="Hibbett D.S."/>
            <person name="Martin F."/>
        </authorList>
    </citation>
    <scope>NUCLEOTIDE SEQUENCE [LARGE SCALE GENOMIC DNA]</scope>
    <source>
        <strain evidence="5 6">FD-317 M1</strain>
    </source>
</reference>